<evidence type="ECO:0000256" key="4">
    <source>
        <dbReference type="ARBA" id="ARBA00022692"/>
    </source>
</evidence>
<dbReference type="OrthoDB" id="9793799at2"/>
<evidence type="ECO:0000259" key="9">
    <source>
        <dbReference type="Pfam" id="PF20730"/>
    </source>
</evidence>
<evidence type="ECO:0008006" key="12">
    <source>
        <dbReference type="Google" id="ProtNLM"/>
    </source>
</evidence>
<accession>A0A0G9N147</accession>
<dbReference type="PANTHER" id="PTHR34582">
    <property type="entry name" value="UPF0702 TRANSMEMBRANE PROTEIN YCAP"/>
    <property type="match status" value="1"/>
</dbReference>
<evidence type="ECO:0000313" key="11">
    <source>
        <dbReference type="Proteomes" id="UP000053464"/>
    </source>
</evidence>
<keyword evidence="5 7" id="KW-1133">Transmembrane helix</keyword>
<sequence>MFLDTPWPDTMLRGFLLAVVALLWVVLHIRVVGLRSLSKMTSFDFIMTVALGSLLAGASQVETWRAFAQPMAGITGLFAIQWLAARLRKNSDAVESLLQNEPVLLMRDGVIDHAALEATRVAESDLYAKLREANVLALGEVRAVVLETTGDVSVLHGERLEEELLSGITRNP</sequence>
<evidence type="ECO:0000256" key="2">
    <source>
        <dbReference type="ARBA" id="ARBA00006448"/>
    </source>
</evidence>
<feature type="domain" description="YetF-like N-terminal transmembrane" evidence="9">
    <location>
        <begin position="19"/>
        <end position="58"/>
    </location>
</feature>
<evidence type="ECO:0000259" key="8">
    <source>
        <dbReference type="Pfam" id="PF04239"/>
    </source>
</evidence>
<name>A0A0G9N147_9SPHN</name>
<reference evidence="10 11" key="1">
    <citation type="submission" date="2015-04" db="EMBL/GenBank/DDBJ databases">
        <title>The draft genome sequence of Erythrobacter luteus KA37.</title>
        <authorList>
            <person name="Zhuang L."/>
            <person name="Liu Y."/>
            <person name="Shao Z."/>
        </authorList>
    </citation>
    <scope>NUCLEOTIDE SEQUENCE [LARGE SCALE GENOMIC DNA]</scope>
    <source>
        <strain evidence="10 11">KA37</strain>
    </source>
</reference>
<keyword evidence="4 7" id="KW-0812">Transmembrane</keyword>
<evidence type="ECO:0000256" key="1">
    <source>
        <dbReference type="ARBA" id="ARBA00004651"/>
    </source>
</evidence>
<comment type="similarity">
    <text evidence="2">Belongs to the UPF0702 family.</text>
</comment>
<evidence type="ECO:0000256" key="3">
    <source>
        <dbReference type="ARBA" id="ARBA00022475"/>
    </source>
</evidence>
<evidence type="ECO:0000256" key="5">
    <source>
        <dbReference type="ARBA" id="ARBA00022989"/>
    </source>
</evidence>
<comment type="caution">
    <text evidence="10">The sequence shown here is derived from an EMBL/GenBank/DDBJ whole genome shotgun (WGS) entry which is preliminary data.</text>
</comment>
<dbReference type="GO" id="GO:0005886">
    <property type="term" value="C:plasma membrane"/>
    <property type="evidence" value="ECO:0007669"/>
    <property type="project" value="UniProtKB-SubCell"/>
</dbReference>
<evidence type="ECO:0000256" key="7">
    <source>
        <dbReference type="SAM" id="Phobius"/>
    </source>
</evidence>
<dbReference type="InterPro" id="IPR048454">
    <property type="entry name" value="YetF_N"/>
</dbReference>
<dbReference type="STRING" id="1581420.AAW00_01950"/>
<dbReference type="EMBL" id="LBHB01000001">
    <property type="protein sequence ID" value="KLE35258.1"/>
    <property type="molecule type" value="Genomic_DNA"/>
</dbReference>
<organism evidence="10 11">
    <name type="scientific">Aurantiacibacter luteus</name>
    <dbReference type="NCBI Taxonomy" id="1581420"/>
    <lineage>
        <taxon>Bacteria</taxon>
        <taxon>Pseudomonadati</taxon>
        <taxon>Pseudomonadota</taxon>
        <taxon>Alphaproteobacteria</taxon>
        <taxon>Sphingomonadales</taxon>
        <taxon>Erythrobacteraceae</taxon>
        <taxon>Aurantiacibacter</taxon>
    </lineage>
</organism>
<dbReference type="InterPro" id="IPR023090">
    <property type="entry name" value="UPF0702_alpha/beta_dom_sf"/>
</dbReference>
<dbReference type="AlphaFoldDB" id="A0A0G9N147"/>
<feature type="domain" description="YetF C-terminal" evidence="8">
    <location>
        <begin position="90"/>
        <end position="158"/>
    </location>
</feature>
<comment type="subcellular location">
    <subcellularLocation>
        <location evidence="1">Cell membrane</location>
        <topology evidence="1">Multi-pass membrane protein</topology>
    </subcellularLocation>
</comment>
<protein>
    <recommendedName>
        <fullName evidence="12">DUF421 domain-containing protein</fullName>
    </recommendedName>
</protein>
<feature type="transmembrane region" description="Helical" evidence="7">
    <location>
        <begin position="12"/>
        <end position="31"/>
    </location>
</feature>
<dbReference type="InterPro" id="IPR007353">
    <property type="entry name" value="DUF421"/>
</dbReference>
<evidence type="ECO:0000313" key="10">
    <source>
        <dbReference type="EMBL" id="KLE35258.1"/>
    </source>
</evidence>
<keyword evidence="11" id="KW-1185">Reference proteome</keyword>
<keyword evidence="3" id="KW-1003">Cell membrane</keyword>
<dbReference type="PATRIC" id="fig|1581420.6.peg.391"/>
<dbReference type="Pfam" id="PF20730">
    <property type="entry name" value="YetF_N"/>
    <property type="match status" value="1"/>
</dbReference>
<gene>
    <name evidence="10" type="ORF">AAW00_01950</name>
</gene>
<evidence type="ECO:0000256" key="6">
    <source>
        <dbReference type="ARBA" id="ARBA00023136"/>
    </source>
</evidence>
<proteinExistence type="inferred from homology"/>
<dbReference type="Gene3D" id="3.30.240.20">
    <property type="entry name" value="bsu07140 like domains"/>
    <property type="match status" value="1"/>
</dbReference>
<dbReference type="PANTHER" id="PTHR34582:SF6">
    <property type="entry name" value="UPF0702 TRANSMEMBRANE PROTEIN YCAP"/>
    <property type="match status" value="1"/>
</dbReference>
<dbReference type="Proteomes" id="UP000053464">
    <property type="component" value="Unassembled WGS sequence"/>
</dbReference>
<dbReference type="Pfam" id="PF04239">
    <property type="entry name" value="DUF421"/>
    <property type="match status" value="1"/>
</dbReference>
<keyword evidence="6 7" id="KW-0472">Membrane</keyword>
<dbReference type="RefSeq" id="WP_047002660.1">
    <property type="nucleotide sequence ID" value="NZ_LBHB01000001.1"/>
</dbReference>